<reference evidence="2" key="2">
    <citation type="submission" date="2022-07" db="EMBL/GenBank/DDBJ databases">
        <authorList>
            <person name="Goncalves M.F.M."/>
            <person name="Hilario S."/>
            <person name="Van De Peer Y."/>
            <person name="Esteves A.C."/>
            <person name="Alves A."/>
        </authorList>
    </citation>
    <scope>NUCLEOTIDE SEQUENCE</scope>
    <source>
        <strain evidence="2">MUM 19.33</strain>
    </source>
</reference>
<dbReference type="AlphaFoldDB" id="A0A9P9Y8Z4"/>
<keyword evidence="1" id="KW-0472">Membrane</keyword>
<accession>A0A9P9Y8Z4</accession>
<evidence type="ECO:0000313" key="2">
    <source>
        <dbReference type="EMBL" id="KAI6785773.1"/>
    </source>
</evidence>
<reference evidence="2" key="1">
    <citation type="journal article" date="2021" name="J Fungi (Basel)">
        <title>Genomic and Metabolomic Analyses of the Marine Fungus Emericellopsis cladophorae: Insights into Saltwater Adaptability Mechanisms and Its Biosynthetic Potential.</title>
        <authorList>
            <person name="Goncalves M.F.M."/>
            <person name="Hilario S."/>
            <person name="Van de Peer Y."/>
            <person name="Esteves A.C."/>
            <person name="Alves A."/>
        </authorList>
    </citation>
    <scope>NUCLEOTIDE SEQUENCE</scope>
    <source>
        <strain evidence="2">MUM 19.33</strain>
    </source>
</reference>
<sequence length="315" mass="32793">MLSVDQVSSMRGHDHVELKAGATRRTIASTKSCSMAFSMLIVTFVCAVGGSLLCRSLPCLALAESMVLEGSANDRFEPLIARDEPESDVTSTLIDGGIMVPISTQTQLETFYSISMPEPSTTSSSMEEDACAVEVVTQTQTRTNVITVTLWPTLPSADQTVSGDASTVTDINMQTAHTSDPCDATVSGDPSTVTDFQTEITGYPDVTVSAGPMTMTTTVTPISIFTTITVSDLFSPLLPPNEPQNTSAAKGDGAIVTDGPLYPTNATVIVIPSEAMTNVPVSTISPGLGSGTGQGKAFNNVGGALMLAAAVMYML</sequence>
<keyword evidence="3" id="KW-1185">Reference proteome</keyword>
<gene>
    <name evidence="2" type="ORF">J7T54_006112</name>
</gene>
<evidence type="ECO:0000256" key="1">
    <source>
        <dbReference type="SAM" id="Phobius"/>
    </source>
</evidence>
<feature type="transmembrane region" description="Helical" evidence="1">
    <location>
        <begin position="33"/>
        <end position="53"/>
    </location>
</feature>
<protein>
    <submittedName>
        <fullName evidence="2">Uncharacterized protein</fullName>
    </submittedName>
</protein>
<evidence type="ECO:0000313" key="3">
    <source>
        <dbReference type="Proteomes" id="UP001055219"/>
    </source>
</evidence>
<keyword evidence="1" id="KW-1133">Transmembrane helix</keyword>
<dbReference type="EMBL" id="JAGIXG020000001">
    <property type="protein sequence ID" value="KAI6785773.1"/>
    <property type="molecule type" value="Genomic_DNA"/>
</dbReference>
<comment type="caution">
    <text evidence="2">The sequence shown here is derived from an EMBL/GenBank/DDBJ whole genome shotgun (WGS) entry which is preliminary data.</text>
</comment>
<dbReference type="RefSeq" id="XP_051366629.1">
    <property type="nucleotide sequence ID" value="XM_051503919.1"/>
</dbReference>
<dbReference type="GeneID" id="75832590"/>
<keyword evidence="1" id="KW-0812">Transmembrane</keyword>
<organism evidence="2 3">
    <name type="scientific">Emericellopsis cladophorae</name>
    <dbReference type="NCBI Taxonomy" id="2686198"/>
    <lineage>
        <taxon>Eukaryota</taxon>
        <taxon>Fungi</taxon>
        <taxon>Dikarya</taxon>
        <taxon>Ascomycota</taxon>
        <taxon>Pezizomycotina</taxon>
        <taxon>Sordariomycetes</taxon>
        <taxon>Hypocreomycetidae</taxon>
        <taxon>Hypocreales</taxon>
        <taxon>Bionectriaceae</taxon>
        <taxon>Emericellopsis</taxon>
    </lineage>
</organism>
<dbReference type="OrthoDB" id="4940504at2759"/>
<proteinExistence type="predicted"/>
<name>A0A9P9Y8Z4_9HYPO</name>
<dbReference type="Proteomes" id="UP001055219">
    <property type="component" value="Unassembled WGS sequence"/>
</dbReference>